<protein>
    <submittedName>
        <fullName evidence="1">Uncharacterized protein</fullName>
    </submittedName>
</protein>
<evidence type="ECO:0000313" key="1">
    <source>
        <dbReference type="EMBL" id="MBX73053.1"/>
    </source>
</evidence>
<sequence>MLQMRLNFVWKLHLSFHKWL</sequence>
<name>A0A2P2R1D0_RHIMU</name>
<proteinExistence type="predicted"/>
<reference evidence="1" key="1">
    <citation type="submission" date="2018-02" db="EMBL/GenBank/DDBJ databases">
        <title>Rhizophora mucronata_Transcriptome.</title>
        <authorList>
            <person name="Meera S.P."/>
            <person name="Sreeshan A."/>
            <person name="Augustine A."/>
        </authorList>
    </citation>
    <scope>NUCLEOTIDE SEQUENCE</scope>
    <source>
        <tissue evidence="1">Leaf</tissue>
    </source>
</reference>
<accession>A0A2P2R1D0</accession>
<dbReference type="AlphaFoldDB" id="A0A2P2R1D0"/>
<dbReference type="EMBL" id="GGEC01092569">
    <property type="protein sequence ID" value="MBX73053.1"/>
    <property type="molecule type" value="Transcribed_RNA"/>
</dbReference>
<organism evidence="1">
    <name type="scientific">Rhizophora mucronata</name>
    <name type="common">Asiatic mangrove</name>
    <dbReference type="NCBI Taxonomy" id="61149"/>
    <lineage>
        <taxon>Eukaryota</taxon>
        <taxon>Viridiplantae</taxon>
        <taxon>Streptophyta</taxon>
        <taxon>Embryophyta</taxon>
        <taxon>Tracheophyta</taxon>
        <taxon>Spermatophyta</taxon>
        <taxon>Magnoliopsida</taxon>
        <taxon>eudicotyledons</taxon>
        <taxon>Gunneridae</taxon>
        <taxon>Pentapetalae</taxon>
        <taxon>rosids</taxon>
        <taxon>fabids</taxon>
        <taxon>Malpighiales</taxon>
        <taxon>Rhizophoraceae</taxon>
        <taxon>Rhizophora</taxon>
    </lineage>
</organism>